<comment type="caution">
    <text evidence="2">The sequence shown here is derived from an EMBL/GenBank/DDBJ whole genome shotgun (WGS) entry which is preliminary data.</text>
</comment>
<evidence type="ECO:0000313" key="2">
    <source>
        <dbReference type="EMBL" id="PIL11724.1"/>
    </source>
</evidence>
<name>A0A2G8QR32_9RHOB</name>
<reference evidence="2 3" key="1">
    <citation type="submission" date="2013-09" db="EMBL/GenBank/DDBJ databases">
        <title>Genome sequencing of Phaeobacter antarcticus sp. nov. SM1211.</title>
        <authorList>
            <person name="Zhang X.-Y."/>
            <person name="Liu C."/>
            <person name="Chen X.-L."/>
            <person name="Xie B.-B."/>
            <person name="Qin Q.-L."/>
            <person name="Rong J.-C."/>
            <person name="Zhang Y.-Z."/>
        </authorList>
    </citation>
    <scope>NUCLEOTIDE SEQUENCE [LARGE SCALE GENOMIC DNA]</scope>
    <source>
        <strain evidence="2 3">SM1211</strain>
    </source>
</reference>
<gene>
    <name evidence="2" type="ORF">P775_28720</name>
</gene>
<feature type="transmembrane region" description="Helical" evidence="1">
    <location>
        <begin position="89"/>
        <end position="108"/>
    </location>
</feature>
<evidence type="ECO:0000256" key="1">
    <source>
        <dbReference type="SAM" id="Phobius"/>
    </source>
</evidence>
<dbReference type="EMBL" id="AWWI01000188">
    <property type="protein sequence ID" value="PIL11724.1"/>
    <property type="molecule type" value="Genomic_DNA"/>
</dbReference>
<proteinExistence type="predicted"/>
<keyword evidence="1" id="KW-1133">Transmembrane helix</keyword>
<dbReference type="Proteomes" id="UP000231259">
    <property type="component" value="Unassembled WGS sequence"/>
</dbReference>
<sequence>MRHQTRKIVAIFVLIAGVQHCFGAHEEAFIDGGRAKSPNHLVYVNPHAQTVNLIGHLDFCLLSCPHNGAWDLKREKDRRLTDCYVGADYALRISWSFFVMLVMICVFGRPSFMLGMG</sequence>
<organism evidence="2 3">
    <name type="scientific">Puniceibacterium antarcticum</name>
    <dbReference type="NCBI Taxonomy" id="1206336"/>
    <lineage>
        <taxon>Bacteria</taxon>
        <taxon>Pseudomonadati</taxon>
        <taxon>Pseudomonadota</taxon>
        <taxon>Alphaproteobacteria</taxon>
        <taxon>Rhodobacterales</taxon>
        <taxon>Paracoccaceae</taxon>
        <taxon>Puniceibacterium</taxon>
    </lineage>
</organism>
<keyword evidence="1" id="KW-0812">Transmembrane</keyword>
<dbReference type="AlphaFoldDB" id="A0A2G8QR32"/>
<keyword evidence="3" id="KW-1185">Reference proteome</keyword>
<protein>
    <submittedName>
        <fullName evidence="2">Uncharacterized protein</fullName>
    </submittedName>
</protein>
<accession>A0A2G8QR32</accession>
<keyword evidence="1" id="KW-0472">Membrane</keyword>
<evidence type="ECO:0000313" key="3">
    <source>
        <dbReference type="Proteomes" id="UP000231259"/>
    </source>
</evidence>